<evidence type="ECO:0000256" key="1">
    <source>
        <dbReference type="SAM" id="Phobius"/>
    </source>
</evidence>
<dbReference type="KEGG" id="tbg:TbgDal_X4990"/>
<dbReference type="RefSeq" id="XP_011777678.1">
    <property type="nucleotide sequence ID" value="XM_011779376.1"/>
</dbReference>
<reference evidence="3" key="1">
    <citation type="journal article" date="2010" name="PLoS Negl. Trop. Dis.">
        <title>The genome sequence of Trypanosoma brucei gambiense, causative agent of chronic human african trypanosomiasis.</title>
        <authorList>
            <person name="Jackson A.P."/>
            <person name="Sanders M."/>
            <person name="Berry A."/>
            <person name="McQuillan J."/>
            <person name="Aslett M.A."/>
            <person name="Quail M.A."/>
            <person name="Chukualim B."/>
            <person name="Capewell P."/>
            <person name="MacLeod A."/>
            <person name="Melville S.E."/>
            <person name="Gibson W."/>
            <person name="Barry J.D."/>
            <person name="Berriman M."/>
            <person name="Hertz-Fowler C."/>
        </authorList>
    </citation>
    <scope>NUCLEOTIDE SEQUENCE [LARGE SCALE GENOMIC DNA]</scope>
    <source>
        <strain evidence="3">MHOM/CI/86/DAL972</strain>
    </source>
</reference>
<dbReference type="EMBL" id="FN554973">
    <property type="protein sequence ID" value="CBH15414.1"/>
    <property type="molecule type" value="Genomic_DNA"/>
</dbReference>
<gene>
    <name evidence="2" type="ORF">TbgDal_X4990</name>
</gene>
<dbReference type="GeneID" id="23865581"/>
<keyword evidence="1" id="KW-1133">Transmembrane helix</keyword>
<evidence type="ECO:0000313" key="3">
    <source>
        <dbReference type="Proteomes" id="UP000002316"/>
    </source>
</evidence>
<evidence type="ECO:0000313" key="2">
    <source>
        <dbReference type="EMBL" id="CBH15414.1"/>
    </source>
</evidence>
<name>D0A2C0_TRYB9</name>
<keyword evidence="1" id="KW-0812">Transmembrane</keyword>
<proteinExistence type="predicted"/>
<dbReference type="AlphaFoldDB" id="D0A2C0"/>
<feature type="transmembrane region" description="Helical" evidence="1">
    <location>
        <begin position="20"/>
        <end position="39"/>
    </location>
</feature>
<sequence length="152" mass="17662">MYYSLWGCIRDCGRMLCDILVWRLLHFPTLFTFCCRLFVSVCKSFFAVYAFASLTCTLPCRFPAFTPLYISAVYNYFSSLLIVDLVMHTIGSKKGEENNSRIINIDAVHQLQGETRRVSEWHFKINSYVCVPARTHGEKLNKLVGRRDDKKK</sequence>
<organism evidence="2 3">
    <name type="scientific">Trypanosoma brucei gambiense (strain MHOM/CI/86/DAL972)</name>
    <dbReference type="NCBI Taxonomy" id="679716"/>
    <lineage>
        <taxon>Eukaryota</taxon>
        <taxon>Discoba</taxon>
        <taxon>Euglenozoa</taxon>
        <taxon>Kinetoplastea</taxon>
        <taxon>Metakinetoplastina</taxon>
        <taxon>Trypanosomatida</taxon>
        <taxon>Trypanosomatidae</taxon>
        <taxon>Trypanosoma</taxon>
    </lineage>
</organism>
<feature type="transmembrane region" description="Helical" evidence="1">
    <location>
        <begin position="72"/>
        <end position="91"/>
    </location>
</feature>
<accession>D0A2C0</accession>
<dbReference type="Proteomes" id="UP000002316">
    <property type="component" value="Chromosome 10"/>
</dbReference>
<protein>
    <submittedName>
        <fullName evidence="2">Uncharacterized protein</fullName>
    </submittedName>
</protein>
<keyword evidence="1" id="KW-0472">Membrane</keyword>